<dbReference type="PANTHER" id="PTHR33067:SF9">
    <property type="entry name" value="RNA-DIRECTED DNA POLYMERASE"/>
    <property type="match status" value="1"/>
</dbReference>
<evidence type="ECO:0000313" key="2">
    <source>
        <dbReference type="Proteomes" id="UP001151760"/>
    </source>
</evidence>
<accession>A0ABQ4YSG1</accession>
<organism evidence="1 2">
    <name type="scientific">Tanacetum coccineum</name>
    <dbReference type="NCBI Taxonomy" id="301880"/>
    <lineage>
        <taxon>Eukaryota</taxon>
        <taxon>Viridiplantae</taxon>
        <taxon>Streptophyta</taxon>
        <taxon>Embryophyta</taxon>
        <taxon>Tracheophyta</taxon>
        <taxon>Spermatophyta</taxon>
        <taxon>Magnoliopsida</taxon>
        <taxon>eudicotyledons</taxon>
        <taxon>Gunneridae</taxon>
        <taxon>Pentapetalae</taxon>
        <taxon>asterids</taxon>
        <taxon>campanulids</taxon>
        <taxon>Asterales</taxon>
        <taxon>Asteraceae</taxon>
        <taxon>Asteroideae</taxon>
        <taxon>Anthemideae</taxon>
        <taxon>Anthemidinae</taxon>
        <taxon>Tanacetum</taxon>
    </lineage>
</organism>
<sequence>MPLSTYLNLGLGELAHTKLTVELADRTVKHPKGIAKKVLVGIAHAKVDVFKRKITLRVGDEKIIFKSVKPTSSLIKRVYMLSLRERIDLDLEARLMGETLILNRSFDPVYRDYIELNDLNEPQELRRNRVNDLEPTTEEGEVVNEHMKYIVKTRCDFIGGLDDYPSDCDFDRRIHIDYAYNLKFLCMTGFEFVHVNFHLILPINVVSKKFYNSMMKDTIEFRGRNELGNFVNAPVFIGNFYVITNFTVVEDMDPYLDEGMGDVIVGEPFCKASCVEARRFDGIITILDRNDSVTYQMVQSNPRFKHLTNEKCNKIPPLLKVSEQDKMNEISHFIPKSEGFLQRSLKSRNQIYSRCEVISFATSSYATQREEIYLVWSVHARFAFVAGLNSLVVLQRGLKSVQYCILNGFDTPYREFLGVGTTYGYAVSSLMDTAYWLSEQ</sequence>
<gene>
    <name evidence="1" type="ORF">Tco_0730247</name>
</gene>
<keyword evidence="2" id="KW-1185">Reference proteome</keyword>
<proteinExistence type="predicted"/>
<reference evidence="1" key="1">
    <citation type="journal article" date="2022" name="Int. J. Mol. Sci.">
        <title>Draft Genome of Tanacetum Coccineum: Genomic Comparison of Closely Related Tanacetum-Family Plants.</title>
        <authorList>
            <person name="Yamashiro T."/>
            <person name="Shiraishi A."/>
            <person name="Nakayama K."/>
            <person name="Satake H."/>
        </authorList>
    </citation>
    <scope>NUCLEOTIDE SEQUENCE</scope>
</reference>
<evidence type="ECO:0000313" key="1">
    <source>
        <dbReference type="EMBL" id="GJS80366.1"/>
    </source>
</evidence>
<reference evidence="1" key="2">
    <citation type="submission" date="2022-01" db="EMBL/GenBank/DDBJ databases">
        <authorList>
            <person name="Yamashiro T."/>
            <person name="Shiraishi A."/>
            <person name="Satake H."/>
            <person name="Nakayama K."/>
        </authorList>
    </citation>
    <scope>NUCLEOTIDE SEQUENCE</scope>
</reference>
<name>A0ABQ4YSG1_9ASTR</name>
<comment type="caution">
    <text evidence="1">The sequence shown here is derived from an EMBL/GenBank/DDBJ whole genome shotgun (WGS) entry which is preliminary data.</text>
</comment>
<dbReference type="Proteomes" id="UP001151760">
    <property type="component" value="Unassembled WGS sequence"/>
</dbReference>
<protein>
    <submittedName>
        <fullName evidence="1">Uncharacterized protein</fullName>
    </submittedName>
</protein>
<dbReference type="EMBL" id="BQNB010010665">
    <property type="protein sequence ID" value="GJS80366.1"/>
    <property type="molecule type" value="Genomic_DNA"/>
</dbReference>
<dbReference type="PANTHER" id="PTHR33067">
    <property type="entry name" value="RNA-DIRECTED DNA POLYMERASE-RELATED"/>
    <property type="match status" value="1"/>
</dbReference>